<dbReference type="EMBL" id="LRBV02000012">
    <property type="status" value="NOT_ANNOTATED_CDS"/>
    <property type="molecule type" value="Genomic_DNA"/>
</dbReference>
<dbReference type="EnsemblPlants" id="QL12p022139:mrna">
    <property type="protein sequence ID" value="QL12p022139:mrna"/>
    <property type="gene ID" value="QL12p022139"/>
</dbReference>
<dbReference type="InterPro" id="IPR025836">
    <property type="entry name" value="Zn_knuckle_CX2CX4HX4C"/>
</dbReference>
<evidence type="ECO:0000256" key="1">
    <source>
        <dbReference type="SAM" id="MobiDB-lite"/>
    </source>
</evidence>
<feature type="compositionally biased region" description="Polar residues" evidence="1">
    <location>
        <begin position="261"/>
        <end position="270"/>
    </location>
</feature>
<feature type="region of interest" description="Disordered" evidence="1">
    <location>
        <begin position="256"/>
        <end position="291"/>
    </location>
</feature>
<proteinExistence type="predicted"/>
<dbReference type="InParanoid" id="A0A7N2N3S8"/>
<reference evidence="3" key="2">
    <citation type="submission" date="2021-01" db="UniProtKB">
        <authorList>
            <consortium name="EnsemblPlants"/>
        </authorList>
    </citation>
    <scope>IDENTIFICATION</scope>
</reference>
<protein>
    <recommendedName>
        <fullName evidence="2">Zinc knuckle CX2CX4HX4C domain-containing protein</fullName>
    </recommendedName>
</protein>
<name>A0A7N2N3S8_QUELO</name>
<evidence type="ECO:0000313" key="4">
    <source>
        <dbReference type="Proteomes" id="UP000594261"/>
    </source>
</evidence>
<feature type="compositionally biased region" description="Polar residues" evidence="1">
    <location>
        <begin position="279"/>
        <end position="291"/>
    </location>
</feature>
<evidence type="ECO:0000259" key="2">
    <source>
        <dbReference type="Pfam" id="PF14392"/>
    </source>
</evidence>
<reference evidence="3 4" key="1">
    <citation type="journal article" date="2016" name="G3 (Bethesda)">
        <title>First Draft Assembly and Annotation of the Genome of a California Endemic Oak Quercus lobata Nee (Fagaceae).</title>
        <authorList>
            <person name="Sork V.L."/>
            <person name="Fitz-Gibbon S.T."/>
            <person name="Puiu D."/>
            <person name="Crepeau M."/>
            <person name="Gugger P.F."/>
            <person name="Sherman R."/>
            <person name="Stevens K."/>
            <person name="Langley C.H."/>
            <person name="Pellegrini M."/>
            <person name="Salzberg S.L."/>
        </authorList>
    </citation>
    <scope>NUCLEOTIDE SEQUENCE [LARGE SCALE GENOMIC DNA]</scope>
    <source>
        <strain evidence="3 4">cv. SW786</strain>
    </source>
</reference>
<feature type="region of interest" description="Disordered" evidence="1">
    <location>
        <begin position="121"/>
        <end position="146"/>
    </location>
</feature>
<dbReference type="AlphaFoldDB" id="A0A7N2N3S8"/>
<dbReference type="Pfam" id="PF14392">
    <property type="entry name" value="zf-CCHC_4"/>
    <property type="match status" value="1"/>
</dbReference>
<sequence length="346" mass="39027">MFLTTILWGLYHKENNLIHLKTIHLKSFEGNARLCGSPLTKKCKNFEASLPSPLTPEQGQDSGSLLQFGWKIVPVKYGFGLVVGVTIGHVVSAKNHDWVIKYFGSRQLILRSEGENLTSAVWGSRDPGSHRPGARASLGHMRPGSREPRSHAAWGLCEPGSLVMVDVSQPLCRRRVVTLNDSREFYVSFKYERLPNLCYWCGCLTQNDRDCDRWIESEGSLTEADKEYEAWLKASPLIGARNSVVAVPGFYSKKKEERLGQRQSNKTGDSTAARVKQATPGTNMRLVSSPARSNNSFSMELSRAWEPVYRRSTCRFRVGKRSLYRVFSRDMDRQSKARTGSKTYPI</sequence>
<keyword evidence="4" id="KW-1185">Reference proteome</keyword>
<organism evidence="3 4">
    <name type="scientific">Quercus lobata</name>
    <name type="common">Valley oak</name>
    <dbReference type="NCBI Taxonomy" id="97700"/>
    <lineage>
        <taxon>Eukaryota</taxon>
        <taxon>Viridiplantae</taxon>
        <taxon>Streptophyta</taxon>
        <taxon>Embryophyta</taxon>
        <taxon>Tracheophyta</taxon>
        <taxon>Spermatophyta</taxon>
        <taxon>Magnoliopsida</taxon>
        <taxon>eudicotyledons</taxon>
        <taxon>Gunneridae</taxon>
        <taxon>Pentapetalae</taxon>
        <taxon>rosids</taxon>
        <taxon>fabids</taxon>
        <taxon>Fagales</taxon>
        <taxon>Fagaceae</taxon>
        <taxon>Quercus</taxon>
    </lineage>
</organism>
<evidence type="ECO:0000313" key="3">
    <source>
        <dbReference type="EnsemblPlants" id="QL12p022139:mrna"/>
    </source>
</evidence>
<feature type="domain" description="Zinc knuckle CX2CX4HX4C" evidence="2">
    <location>
        <begin position="165"/>
        <end position="212"/>
    </location>
</feature>
<accession>A0A7N2N3S8</accession>
<dbReference type="Proteomes" id="UP000594261">
    <property type="component" value="Chromosome 12"/>
</dbReference>
<dbReference type="Gramene" id="QL12p022139:mrna">
    <property type="protein sequence ID" value="QL12p022139:mrna"/>
    <property type="gene ID" value="QL12p022139"/>
</dbReference>